<dbReference type="InterPro" id="IPR009061">
    <property type="entry name" value="DNA-bd_dom_put_sf"/>
</dbReference>
<dbReference type="SMART" id="SM00422">
    <property type="entry name" value="HTH_MERR"/>
    <property type="match status" value="1"/>
</dbReference>
<dbReference type="InterPro" id="IPR047057">
    <property type="entry name" value="MerR_fam"/>
</dbReference>
<keyword evidence="1 3" id="KW-0238">DNA-binding</keyword>
<evidence type="ECO:0000313" key="3">
    <source>
        <dbReference type="EMBL" id="RSM62006.1"/>
    </source>
</evidence>
<comment type="caution">
    <text evidence="3">The sequence shown here is derived from an EMBL/GenBank/DDBJ whole genome shotgun (WGS) entry which is preliminary data.</text>
</comment>
<evidence type="ECO:0000313" key="4">
    <source>
        <dbReference type="Proteomes" id="UP000287547"/>
    </source>
</evidence>
<organism evidence="3 4">
    <name type="scientific">Kibdelosporangium aridum</name>
    <dbReference type="NCBI Taxonomy" id="2030"/>
    <lineage>
        <taxon>Bacteria</taxon>
        <taxon>Bacillati</taxon>
        <taxon>Actinomycetota</taxon>
        <taxon>Actinomycetes</taxon>
        <taxon>Pseudonocardiales</taxon>
        <taxon>Pseudonocardiaceae</taxon>
        <taxon>Kibdelosporangium</taxon>
    </lineage>
</organism>
<dbReference type="GO" id="GO:0003677">
    <property type="term" value="F:DNA binding"/>
    <property type="evidence" value="ECO:0007669"/>
    <property type="project" value="UniProtKB-KW"/>
</dbReference>
<dbReference type="Proteomes" id="UP000287547">
    <property type="component" value="Unassembled WGS sequence"/>
</dbReference>
<dbReference type="OrthoDB" id="4569196at2"/>
<dbReference type="RefSeq" id="WP_037275417.1">
    <property type="nucleotide sequence ID" value="NZ_QHKI01000109.1"/>
</dbReference>
<dbReference type="EMBL" id="QHKI01000109">
    <property type="protein sequence ID" value="RSM62006.1"/>
    <property type="molecule type" value="Genomic_DNA"/>
</dbReference>
<dbReference type="CDD" id="cd00592">
    <property type="entry name" value="HTH_MerR-like"/>
    <property type="match status" value="1"/>
</dbReference>
<sequence>MRHGVTIGQAATFVGVTVKTVRHYHKLGLVEEPERDSSGYRRYGSAELLRLVQVRTLATAGVPLAEIGPLLDADAEQFAAALAAAERRLTDRIADLIAQRDTLHRLTGGDRVLLPDRACAILDRMSALGFNPDYVAAQREALVLTRALVPEGFDNFLAQLEHRLDDPGYIDLTKRASEAETWEPDDPRIEELATAMADHYLANPTLLGTPRGMHAWTNASTQYRLINNHREDQAPISARLTALTEMKLRSAGVPIPRQ</sequence>
<dbReference type="AlphaFoldDB" id="A0A428Y364"/>
<dbReference type="InterPro" id="IPR000551">
    <property type="entry name" value="MerR-type_HTH_dom"/>
</dbReference>
<name>A0A428Y364_KIBAR</name>
<dbReference type="GO" id="GO:0003700">
    <property type="term" value="F:DNA-binding transcription factor activity"/>
    <property type="evidence" value="ECO:0007669"/>
    <property type="project" value="InterPro"/>
</dbReference>
<gene>
    <name evidence="3" type="ORF">DMH04_53275</name>
</gene>
<evidence type="ECO:0000259" key="2">
    <source>
        <dbReference type="PROSITE" id="PS50937"/>
    </source>
</evidence>
<evidence type="ECO:0000256" key="1">
    <source>
        <dbReference type="ARBA" id="ARBA00023125"/>
    </source>
</evidence>
<protein>
    <submittedName>
        <fullName evidence="3">MerR family DNA-binding transcriptional regulator</fullName>
    </submittedName>
</protein>
<dbReference type="Pfam" id="PF00376">
    <property type="entry name" value="MerR"/>
    <property type="match status" value="1"/>
</dbReference>
<dbReference type="PRINTS" id="PR00040">
    <property type="entry name" value="HTHMERR"/>
</dbReference>
<dbReference type="Gene3D" id="1.10.1660.10">
    <property type="match status" value="1"/>
</dbReference>
<reference evidence="3 4" key="1">
    <citation type="submission" date="2018-05" db="EMBL/GenBank/DDBJ databases">
        <title>Evolution of GPA BGCs.</title>
        <authorList>
            <person name="Waglechner N."/>
            <person name="Wright G.D."/>
        </authorList>
    </citation>
    <scope>NUCLEOTIDE SEQUENCE [LARGE SCALE GENOMIC DNA]</scope>
    <source>
        <strain evidence="3 4">A82846</strain>
    </source>
</reference>
<feature type="domain" description="HTH merR-type" evidence="2">
    <location>
        <begin position="6"/>
        <end position="73"/>
    </location>
</feature>
<dbReference type="PANTHER" id="PTHR30204">
    <property type="entry name" value="REDOX-CYCLING DRUG-SENSING TRANSCRIPTIONAL ACTIVATOR SOXR"/>
    <property type="match status" value="1"/>
</dbReference>
<dbReference type="PANTHER" id="PTHR30204:SF93">
    <property type="entry name" value="HTH MERR-TYPE DOMAIN-CONTAINING PROTEIN"/>
    <property type="match status" value="1"/>
</dbReference>
<proteinExistence type="predicted"/>
<accession>A0A428Y364</accession>
<dbReference type="SUPFAM" id="SSF46955">
    <property type="entry name" value="Putative DNA-binding domain"/>
    <property type="match status" value="1"/>
</dbReference>
<dbReference type="PROSITE" id="PS50937">
    <property type="entry name" value="HTH_MERR_2"/>
    <property type="match status" value="1"/>
</dbReference>